<feature type="transmembrane region" description="Helical" evidence="12">
    <location>
        <begin position="368"/>
        <end position="390"/>
    </location>
</feature>
<evidence type="ECO:0000256" key="12">
    <source>
        <dbReference type="PIRNR" id="PIRNR006446"/>
    </source>
</evidence>
<dbReference type="PANTHER" id="PTHR30365">
    <property type="entry name" value="CYTOCHROME D UBIQUINOL OXIDASE"/>
    <property type="match status" value="1"/>
</dbReference>
<dbReference type="Pfam" id="PF01654">
    <property type="entry name" value="Cyt_bd_oxida_I"/>
    <property type="match status" value="1"/>
</dbReference>
<feature type="transmembrane region" description="Helical" evidence="12">
    <location>
        <begin position="141"/>
        <end position="165"/>
    </location>
</feature>
<evidence type="ECO:0000256" key="9">
    <source>
        <dbReference type="ARBA" id="ARBA00022989"/>
    </source>
</evidence>
<evidence type="ECO:0000256" key="8">
    <source>
        <dbReference type="ARBA" id="ARBA00022982"/>
    </source>
</evidence>
<feature type="transmembrane region" description="Helical" evidence="12">
    <location>
        <begin position="108"/>
        <end position="129"/>
    </location>
</feature>
<evidence type="ECO:0000313" key="14">
    <source>
        <dbReference type="EMBL" id="GAA1668188.1"/>
    </source>
</evidence>
<dbReference type="PANTHER" id="PTHR30365:SF14">
    <property type="entry name" value="CYTOCHROME BD MENAQUINOL OXIDASE SUBUNIT I-RELATED"/>
    <property type="match status" value="1"/>
</dbReference>
<comment type="caution">
    <text evidence="14">The sequence shown here is derived from an EMBL/GenBank/DDBJ whole genome shotgun (WGS) entry which is preliminary data.</text>
</comment>
<feature type="transmembrane region" description="Helical" evidence="12">
    <location>
        <begin position="418"/>
        <end position="439"/>
    </location>
</feature>
<accession>A0ABP4S9J7</accession>
<reference evidence="15" key="1">
    <citation type="journal article" date="2019" name="Int. J. Syst. Evol. Microbiol.">
        <title>The Global Catalogue of Microorganisms (GCM) 10K type strain sequencing project: providing services to taxonomists for standard genome sequencing and annotation.</title>
        <authorList>
            <consortium name="The Broad Institute Genomics Platform"/>
            <consortium name="The Broad Institute Genome Sequencing Center for Infectious Disease"/>
            <person name="Wu L."/>
            <person name="Ma J."/>
        </authorList>
    </citation>
    <scope>NUCLEOTIDE SEQUENCE [LARGE SCALE GENOMIC DNA]</scope>
    <source>
        <strain evidence="15">JCM 16001</strain>
    </source>
</reference>
<keyword evidence="8 12" id="KW-0249">Electron transport</keyword>
<organism evidence="14 15">
    <name type="scientific">Glycomyces endophyticus</name>
    <dbReference type="NCBI Taxonomy" id="480996"/>
    <lineage>
        <taxon>Bacteria</taxon>
        <taxon>Bacillati</taxon>
        <taxon>Actinomycetota</taxon>
        <taxon>Actinomycetes</taxon>
        <taxon>Glycomycetales</taxon>
        <taxon>Glycomycetaceae</taxon>
        <taxon>Glycomyces</taxon>
    </lineage>
</organism>
<keyword evidence="7 12" id="KW-0479">Metal-binding</keyword>
<keyword evidence="5 12" id="KW-0349">Heme</keyword>
<evidence type="ECO:0000256" key="2">
    <source>
        <dbReference type="ARBA" id="ARBA00009819"/>
    </source>
</evidence>
<dbReference type="PIRSF" id="PIRSF006446">
    <property type="entry name" value="Cyt_quinol_oxidase_1"/>
    <property type="match status" value="1"/>
</dbReference>
<comment type="similarity">
    <text evidence="2 12">Belongs to the cytochrome ubiquinol oxidase subunit 1 family.</text>
</comment>
<name>A0ABP4S9J7_9ACTN</name>
<feature type="region of interest" description="Disordered" evidence="13">
    <location>
        <begin position="457"/>
        <end position="523"/>
    </location>
</feature>
<evidence type="ECO:0000256" key="7">
    <source>
        <dbReference type="ARBA" id="ARBA00022723"/>
    </source>
</evidence>
<keyword evidence="4 12" id="KW-1003">Cell membrane</keyword>
<evidence type="ECO:0000256" key="11">
    <source>
        <dbReference type="ARBA" id="ARBA00023136"/>
    </source>
</evidence>
<feature type="transmembrane region" description="Helical" evidence="12">
    <location>
        <begin position="31"/>
        <end position="53"/>
    </location>
</feature>
<evidence type="ECO:0000256" key="1">
    <source>
        <dbReference type="ARBA" id="ARBA00004651"/>
    </source>
</evidence>
<evidence type="ECO:0000256" key="6">
    <source>
        <dbReference type="ARBA" id="ARBA00022692"/>
    </source>
</evidence>
<feature type="transmembrane region" description="Helical" evidence="12">
    <location>
        <begin position="333"/>
        <end position="356"/>
    </location>
</feature>
<feature type="transmembrane region" description="Helical" evidence="12">
    <location>
        <begin position="230"/>
        <end position="249"/>
    </location>
</feature>
<evidence type="ECO:0000256" key="5">
    <source>
        <dbReference type="ARBA" id="ARBA00022617"/>
    </source>
</evidence>
<evidence type="ECO:0000256" key="4">
    <source>
        <dbReference type="ARBA" id="ARBA00022475"/>
    </source>
</evidence>
<protein>
    <submittedName>
        <fullName evidence="14">Cytochrome ubiquinol oxidase subunit I</fullName>
    </submittedName>
</protein>
<dbReference type="EMBL" id="BAAAQF010000004">
    <property type="protein sequence ID" value="GAA1668188.1"/>
    <property type="molecule type" value="Genomic_DNA"/>
</dbReference>
<keyword evidence="15" id="KW-1185">Reference proteome</keyword>
<comment type="subcellular location">
    <subcellularLocation>
        <location evidence="1">Cell membrane</location>
        <topology evidence="1">Multi-pass membrane protein</topology>
    </subcellularLocation>
</comment>
<sequence length="523" mass="56083">MDATQLLAQAADIAADPAGLMPARQQMALSLGWHIILACFGVAFPAIIFVMHLRGIRKNDPVALGLAKRWGKVSAVLFAIGAVSGTVLSFEMGMLWPGLMGTFGDVLGLPFAFEGLAFFLEAIFLGIYLYGWGRMPPKLHLLMVVPMAITGVVGTYCVLAVNAWMNAPTGFDIVAGEVVNIEPWAVLFNQHVLLAFAHMWLAAYMVAGFSIAAVYAVGMLKGRRDRHHRLGFLVPFAFATIAALAQPFAGHFLGHDLAERQPAKLAAFEFADETADGATPLTIGGVYIDGEVKWAIEIPYLSSVASLNSFTEPVPGLDQVAEEDLPPVNFTHYSFQTMIALGFLLLGTVLLYWVMRWWRKVDLLDNKWFLRLTAATGVLAVTAMEAGWIATEVGRQPWIVYGVMRTTEAAADHTGVLWFVYGGSVVLYGGMTVGAIVVLRSMARRWRKGAADLPSPYGPQLAADGPAEVRDCADEQSATAQGMNENDAAAKAAPGSDAAAKTAPKSDAAAHGATVHSGEETAR</sequence>
<keyword evidence="3 12" id="KW-0813">Transport</keyword>
<proteinExistence type="inferred from homology"/>
<keyword evidence="9 12" id="KW-1133">Transmembrane helix</keyword>
<feature type="transmembrane region" description="Helical" evidence="12">
    <location>
        <begin position="73"/>
        <end position="96"/>
    </location>
</feature>
<dbReference type="Proteomes" id="UP001499851">
    <property type="component" value="Unassembled WGS sequence"/>
</dbReference>
<evidence type="ECO:0000313" key="15">
    <source>
        <dbReference type="Proteomes" id="UP001499851"/>
    </source>
</evidence>
<keyword evidence="10 12" id="KW-0408">Iron</keyword>
<gene>
    <name evidence="14" type="ORF">GCM10009830_12490</name>
</gene>
<feature type="compositionally biased region" description="Low complexity" evidence="13">
    <location>
        <begin position="487"/>
        <end position="510"/>
    </location>
</feature>
<dbReference type="RefSeq" id="WP_344483190.1">
    <property type="nucleotide sequence ID" value="NZ_BAAAQF010000004.1"/>
</dbReference>
<evidence type="ECO:0000256" key="10">
    <source>
        <dbReference type="ARBA" id="ARBA00023004"/>
    </source>
</evidence>
<dbReference type="InterPro" id="IPR002585">
    <property type="entry name" value="Cyt-d_ubiquinol_oxidase_su_1"/>
</dbReference>
<evidence type="ECO:0000256" key="13">
    <source>
        <dbReference type="SAM" id="MobiDB-lite"/>
    </source>
</evidence>
<evidence type="ECO:0000256" key="3">
    <source>
        <dbReference type="ARBA" id="ARBA00022448"/>
    </source>
</evidence>
<keyword evidence="6 12" id="KW-0812">Transmembrane</keyword>
<feature type="transmembrane region" description="Helical" evidence="12">
    <location>
        <begin position="192"/>
        <end position="218"/>
    </location>
</feature>
<keyword evidence="11 12" id="KW-0472">Membrane</keyword>